<reference evidence="1 2" key="1">
    <citation type="journal article" date="2011" name="J. Bacteriol.">
        <title>Genome sequence of Halorhabdus tiamatea, the first archaeon isolated from a deep-sea anoxic brine lake.</title>
        <authorList>
            <person name="Antunes A."/>
            <person name="Alam I."/>
            <person name="Bajic V.B."/>
            <person name="Stingl U."/>
        </authorList>
    </citation>
    <scope>NUCLEOTIDE SEQUENCE [LARGE SCALE GENOMIC DNA]</scope>
    <source>
        <strain evidence="1 2">SARL4B</strain>
    </source>
</reference>
<sequence length="34" mass="4096">MVYPETDGIDVDDYRQDIEATFELICRFATERPW</sequence>
<dbReference type="AlphaFoldDB" id="U2F7Y6"/>
<name>U2F7Y6_9EURY</name>
<dbReference type="Proteomes" id="UP000003861">
    <property type="component" value="Unassembled WGS sequence"/>
</dbReference>
<accession>U2F7Y6</accession>
<evidence type="ECO:0000313" key="2">
    <source>
        <dbReference type="Proteomes" id="UP000003861"/>
    </source>
</evidence>
<gene>
    <name evidence="1" type="ORF">HLRTI_001744</name>
</gene>
<protein>
    <submittedName>
        <fullName evidence="1">Uncharacterized protein</fullName>
    </submittedName>
</protein>
<organism evidence="1 2">
    <name type="scientific">Halorhabdus tiamatea SARL4B</name>
    <dbReference type="NCBI Taxonomy" id="1033806"/>
    <lineage>
        <taxon>Archaea</taxon>
        <taxon>Methanobacteriati</taxon>
        <taxon>Methanobacteriota</taxon>
        <taxon>Stenosarchaea group</taxon>
        <taxon>Halobacteria</taxon>
        <taxon>Halobacteriales</taxon>
        <taxon>Haloarculaceae</taxon>
        <taxon>Halorhabdus</taxon>
    </lineage>
</organism>
<evidence type="ECO:0000313" key="1">
    <source>
        <dbReference type="EMBL" id="ERJ06265.1"/>
    </source>
</evidence>
<proteinExistence type="predicted"/>
<dbReference type="EMBL" id="AFNT02000018">
    <property type="protein sequence ID" value="ERJ06265.1"/>
    <property type="molecule type" value="Genomic_DNA"/>
</dbReference>
<reference evidence="1 2" key="2">
    <citation type="journal article" date="2013" name="PLoS ONE">
        <title>INDIGO - INtegrated Data Warehouse of MIcrobial GenOmes with Examples from the Red Sea Extremophiles.</title>
        <authorList>
            <person name="Alam I."/>
            <person name="Antunes A."/>
            <person name="Kamau A.A."/>
            <person name="Ba Alawi W."/>
            <person name="Kalkatawi M."/>
            <person name="Stingl U."/>
            <person name="Bajic V.B."/>
        </authorList>
    </citation>
    <scope>NUCLEOTIDE SEQUENCE [LARGE SCALE GENOMIC DNA]</scope>
    <source>
        <strain evidence="1 2">SARL4B</strain>
    </source>
</reference>
<comment type="caution">
    <text evidence="1">The sequence shown here is derived from an EMBL/GenBank/DDBJ whole genome shotgun (WGS) entry which is preliminary data.</text>
</comment>